<organism evidence="1 2">
    <name type="scientific">Didymodactylos carnosus</name>
    <dbReference type="NCBI Taxonomy" id="1234261"/>
    <lineage>
        <taxon>Eukaryota</taxon>
        <taxon>Metazoa</taxon>
        <taxon>Spiralia</taxon>
        <taxon>Gnathifera</taxon>
        <taxon>Rotifera</taxon>
        <taxon>Eurotatoria</taxon>
        <taxon>Bdelloidea</taxon>
        <taxon>Philodinida</taxon>
        <taxon>Philodinidae</taxon>
        <taxon>Didymodactylos</taxon>
    </lineage>
</organism>
<reference evidence="1" key="1">
    <citation type="submission" date="2021-02" db="EMBL/GenBank/DDBJ databases">
        <authorList>
            <person name="Nowell W R."/>
        </authorList>
    </citation>
    <scope>NUCLEOTIDE SEQUENCE</scope>
</reference>
<accession>A0A8S2Y7Z4</accession>
<dbReference type="Proteomes" id="UP000681722">
    <property type="component" value="Unassembled WGS sequence"/>
</dbReference>
<evidence type="ECO:0000313" key="1">
    <source>
        <dbReference type="EMBL" id="CAF4538586.1"/>
    </source>
</evidence>
<gene>
    <name evidence="1" type="ORF">SRO942_LOCUS46493</name>
</gene>
<comment type="caution">
    <text evidence="1">The sequence shown here is derived from an EMBL/GenBank/DDBJ whole genome shotgun (WGS) entry which is preliminary data.</text>
</comment>
<feature type="non-terminal residue" evidence="1">
    <location>
        <position position="46"/>
    </location>
</feature>
<dbReference type="AlphaFoldDB" id="A0A8S2Y7Z4"/>
<dbReference type="EMBL" id="CAJOBC010113110">
    <property type="protein sequence ID" value="CAF4538586.1"/>
    <property type="molecule type" value="Genomic_DNA"/>
</dbReference>
<name>A0A8S2Y7Z4_9BILA</name>
<sequence>MQVSALQLSWFGQGSLSPSTCLSPSRHFELGISKCHGTAIFLSLSK</sequence>
<proteinExistence type="predicted"/>
<protein>
    <submittedName>
        <fullName evidence="1">Uncharacterized protein</fullName>
    </submittedName>
</protein>
<evidence type="ECO:0000313" key="2">
    <source>
        <dbReference type="Proteomes" id="UP000681722"/>
    </source>
</evidence>